<evidence type="ECO:0000313" key="1">
    <source>
        <dbReference type="EMBL" id="KAH1045680.1"/>
    </source>
</evidence>
<dbReference type="EMBL" id="JAIQCV010000011">
    <property type="protein sequence ID" value="KAH1045680.1"/>
    <property type="molecule type" value="Genomic_DNA"/>
</dbReference>
<keyword evidence="2" id="KW-1185">Reference proteome</keyword>
<sequence length="91" mass="10088">MQNNHVISNGRKIQEAVVSKLSYKSTLIGSSTTSDSYQKLEDFVAQEGDVKTEMVDGIPSITFSDGVEKFIERKMGNTIIYLDTAMSPHND</sequence>
<organism evidence="1 2">
    <name type="scientific">Gossypium stocksii</name>
    <dbReference type="NCBI Taxonomy" id="47602"/>
    <lineage>
        <taxon>Eukaryota</taxon>
        <taxon>Viridiplantae</taxon>
        <taxon>Streptophyta</taxon>
        <taxon>Embryophyta</taxon>
        <taxon>Tracheophyta</taxon>
        <taxon>Spermatophyta</taxon>
        <taxon>Magnoliopsida</taxon>
        <taxon>eudicotyledons</taxon>
        <taxon>Gunneridae</taxon>
        <taxon>Pentapetalae</taxon>
        <taxon>rosids</taxon>
        <taxon>malvids</taxon>
        <taxon>Malvales</taxon>
        <taxon>Malvaceae</taxon>
        <taxon>Malvoideae</taxon>
        <taxon>Gossypium</taxon>
    </lineage>
</organism>
<dbReference type="Proteomes" id="UP000828251">
    <property type="component" value="Unassembled WGS sequence"/>
</dbReference>
<name>A0A9D3ZL00_9ROSI</name>
<comment type="caution">
    <text evidence="1">The sequence shown here is derived from an EMBL/GenBank/DDBJ whole genome shotgun (WGS) entry which is preliminary data.</text>
</comment>
<accession>A0A9D3ZL00</accession>
<gene>
    <name evidence="1" type="ORF">J1N35_036464</name>
</gene>
<dbReference type="OrthoDB" id="996362at2759"/>
<evidence type="ECO:0000313" key="2">
    <source>
        <dbReference type="Proteomes" id="UP000828251"/>
    </source>
</evidence>
<reference evidence="1 2" key="1">
    <citation type="journal article" date="2021" name="Plant Biotechnol. J.">
        <title>Multi-omics assisted identification of the key and species-specific regulatory components of drought-tolerant mechanisms in Gossypium stocksii.</title>
        <authorList>
            <person name="Yu D."/>
            <person name="Ke L."/>
            <person name="Zhang D."/>
            <person name="Wu Y."/>
            <person name="Sun Y."/>
            <person name="Mei J."/>
            <person name="Sun J."/>
            <person name="Sun Y."/>
        </authorList>
    </citation>
    <scope>NUCLEOTIDE SEQUENCE [LARGE SCALE GENOMIC DNA]</scope>
    <source>
        <strain evidence="2">cv. E1</strain>
        <tissue evidence="1">Leaf</tissue>
    </source>
</reference>
<dbReference type="AlphaFoldDB" id="A0A9D3ZL00"/>
<protein>
    <submittedName>
        <fullName evidence="1">Uncharacterized protein</fullName>
    </submittedName>
</protein>
<proteinExistence type="predicted"/>